<dbReference type="InterPro" id="IPR036390">
    <property type="entry name" value="WH_DNA-bd_sf"/>
</dbReference>
<accession>A0A088E542</accession>
<dbReference type="EMBL" id="CP012172">
    <property type="protein sequence ID" value="AKV73462.1"/>
    <property type="molecule type" value="Genomic_DNA"/>
</dbReference>
<dbReference type="EMBL" id="CP008822">
    <property type="protein sequence ID" value="AIM26465.1"/>
    <property type="molecule type" value="Genomic_DNA"/>
</dbReference>
<evidence type="ECO:0000313" key="2">
    <source>
        <dbReference type="EMBL" id="AIM26465.1"/>
    </source>
</evidence>
<feature type="domain" description="ArnR1-like winged helix-turn-helix" evidence="1">
    <location>
        <begin position="2"/>
        <end position="64"/>
    </location>
</feature>
<dbReference type="InterPro" id="IPR036388">
    <property type="entry name" value="WH-like_DNA-bd_sf"/>
</dbReference>
<evidence type="ECO:0000313" key="11">
    <source>
        <dbReference type="Proteomes" id="UP000062398"/>
    </source>
</evidence>
<reference evidence="7 9" key="3">
    <citation type="submission" date="2015-07" db="EMBL/GenBank/DDBJ databases">
        <title>Physiological, transcriptional responses and genome re-sequencing of acid resistant extremely thermoacidophilic Metallosphaera sedula SARC-M1.</title>
        <authorList>
            <person name="Ai C."/>
            <person name="McCarthy S."/>
            <person name="Eckrich V."/>
            <person name="Rudrappa D."/>
            <person name="Qiu G."/>
            <person name="Blum P."/>
        </authorList>
    </citation>
    <scope>NUCLEOTIDE SEQUENCE [LARGE SCALE GENOMIC DNA]</scope>
    <source>
        <strain evidence="7 9">SARC-M1</strain>
    </source>
</reference>
<proteinExistence type="predicted"/>
<gene>
    <name evidence="2" type="ORF">HA72_0301</name>
    <name evidence="3" type="ORF">MsedA_0313</name>
    <name evidence="4" type="ORF">MsedB_0313</name>
    <name evidence="5" type="ORF">MsedC_0312</name>
    <name evidence="6" type="ORF">MsedD_0313</name>
    <name evidence="7" type="ORF">MsedE_0313</name>
</gene>
<dbReference type="EMBL" id="CP012176">
    <property type="protein sequence ID" value="AKV82441.1"/>
    <property type="molecule type" value="Genomic_DNA"/>
</dbReference>
<evidence type="ECO:0000313" key="10">
    <source>
        <dbReference type="Proteomes" id="UP000061362"/>
    </source>
</evidence>
<evidence type="ECO:0000313" key="5">
    <source>
        <dbReference type="EMBL" id="AKV77951.1"/>
    </source>
</evidence>
<evidence type="ECO:0000313" key="4">
    <source>
        <dbReference type="EMBL" id="AKV75704.1"/>
    </source>
</evidence>
<reference evidence="10 11" key="2">
    <citation type="journal article" date="2015" name="Genome Announc.">
        <title>Complete Genome Sequences of Evolved Arsenate-Resistant Metallosphaera sedula Strains.</title>
        <authorList>
            <person name="Ai C."/>
            <person name="McCarthy S."/>
            <person name="Schackwitz W."/>
            <person name="Martin J."/>
            <person name="Lipzen A."/>
            <person name="Blum P."/>
        </authorList>
    </citation>
    <scope>NUCLEOTIDE SEQUENCE [LARGE SCALE GENOMIC DNA]</scope>
    <source>
        <strain evidence="5 11">ARS120-1</strain>
        <strain evidence="6 10">ARS120-2</strain>
        <strain evidence="3 13">ARS50-1</strain>
        <strain evidence="4 12">ARS50-2</strain>
    </source>
</reference>
<evidence type="ECO:0000259" key="1">
    <source>
        <dbReference type="Pfam" id="PF14947"/>
    </source>
</evidence>
<dbReference type="Pfam" id="PF14947">
    <property type="entry name" value="HTH_45"/>
    <property type="match status" value="1"/>
</dbReference>
<evidence type="ECO:0000313" key="9">
    <source>
        <dbReference type="Proteomes" id="UP000056255"/>
    </source>
</evidence>
<sequence>MLQLAQNGIRKTSLMAGARISFDLLKKYLSLLEAWNLIEEKDRMLYLTPKGIMALNLLNRLASIKEEEARLEREIEELIPVSEVAPQSPLDRVKEILARNRISYREINNSVFVANLEICEENDCRKGYIFVSRPRVILGKKFLVYSDGKRVQILKNDESSIKRILGIELAHQ</sequence>
<evidence type="ECO:0000313" key="8">
    <source>
        <dbReference type="Proteomes" id="UP000029084"/>
    </source>
</evidence>
<dbReference type="PATRIC" id="fig|43687.5.peg.307"/>
<dbReference type="Gene3D" id="1.10.10.10">
    <property type="entry name" value="Winged helix-like DNA-binding domain superfamily/Winged helix DNA-binding domain"/>
    <property type="match status" value="1"/>
</dbReference>
<protein>
    <recommendedName>
        <fullName evidence="1">ArnR1-like winged helix-turn-helix domain-containing protein</fullName>
    </recommendedName>
</protein>
<organism evidence="2 8">
    <name type="scientific">Metallosphaera sedula</name>
    <dbReference type="NCBI Taxonomy" id="43687"/>
    <lineage>
        <taxon>Archaea</taxon>
        <taxon>Thermoproteota</taxon>
        <taxon>Thermoprotei</taxon>
        <taxon>Sulfolobales</taxon>
        <taxon>Sulfolobaceae</taxon>
        <taxon>Metallosphaera</taxon>
    </lineage>
</organism>
<dbReference type="Proteomes" id="UP000029084">
    <property type="component" value="Chromosome"/>
</dbReference>
<evidence type="ECO:0000313" key="13">
    <source>
        <dbReference type="Proteomes" id="UP000068832"/>
    </source>
</evidence>
<dbReference type="Proteomes" id="UP000062398">
    <property type="component" value="Chromosome"/>
</dbReference>
<dbReference type="Proteomes" id="UP000062475">
    <property type="component" value="Chromosome"/>
</dbReference>
<dbReference type="Proteomes" id="UP000068832">
    <property type="component" value="Chromosome"/>
</dbReference>
<evidence type="ECO:0000313" key="3">
    <source>
        <dbReference type="EMBL" id="AKV73462.1"/>
    </source>
</evidence>
<dbReference type="Proteomes" id="UP000061362">
    <property type="component" value="Chromosome"/>
</dbReference>
<dbReference type="Proteomes" id="UP000056255">
    <property type="component" value="Chromosome"/>
</dbReference>
<dbReference type="EMBL" id="CP012173">
    <property type="protein sequence ID" value="AKV75704.1"/>
    <property type="molecule type" value="Genomic_DNA"/>
</dbReference>
<reference evidence="2 8" key="1">
    <citation type="journal article" date="2014" name="J. Bacteriol.">
        <title>Role of an Archaeal PitA Transporter in the Copper and Arsenic Resistance of Metallosphaera sedula, an Extreme Thermoacidophile.</title>
        <authorList>
            <person name="McCarthy S."/>
            <person name="Ai C."/>
            <person name="Wheaton G."/>
            <person name="Tevatia R."/>
            <person name="Eckrich V."/>
            <person name="Kelly R."/>
            <person name="Blum P."/>
        </authorList>
    </citation>
    <scope>NUCLEOTIDE SEQUENCE [LARGE SCALE GENOMIC DNA]</scope>
    <source>
        <strain evidence="2 8">CuR1</strain>
    </source>
</reference>
<evidence type="ECO:0000313" key="12">
    <source>
        <dbReference type="Proteomes" id="UP000062475"/>
    </source>
</evidence>
<dbReference type="EMBL" id="CP012175">
    <property type="protein sequence ID" value="AKV80196.1"/>
    <property type="molecule type" value="Genomic_DNA"/>
</dbReference>
<dbReference type="OMA" id="ICEESSC"/>
<evidence type="ECO:0000313" key="6">
    <source>
        <dbReference type="EMBL" id="AKV80196.1"/>
    </source>
</evidence>
<dbReference type="AlphaFoldDB" id="A0A088E542"/>
<dbReference type="SUPFAM" id="SSF46785">
    <property type="entry name" value="Winged helix' DNA-binding domain"/>
    <property type="match status" value="1"/>
</dbReference>
<name>A0A088E542_9CREN</name>
<evidence type="ECO:0000313" key="7">
    <source>
        <dbReference type="EMBL" id="AKV82441.1"/>
    </source>
</evidence>
<dbReference type="InterPro" id="IPR038723">
    <property type="entry name" value="ArnR1-like_HTH"/>
</dbReference>
<dbReference type="OrthoDB" id="140255at2157"/>
<dbReference type="EMBL" id="CP012174">
    <property type="protein sequence ID" value="AKV77951.1"/>
    <property type="molecule type" value="Genomic_DNA"/>
</dbReference>